<evidence type="ECO:0000313" key="1">
    <source>
        <dbReference type="EnsemblPlants" id="AVESA.00010b.r2.4DG0728340.1.CDS.1"/>
    </source>
</evidence>
<name>A0ACD5X2N4_AVESA</name>
<sequence length="627" mass="68909">MDQACKPVGSADPDTQGLGGRQEVDGGGSSNKWMQDVKLNINLEAEGVFSSSLPLNLQMQEQISTNKPRPSIFMPRRQVVAPPIPMPKVARMPTLDHGGAASASSIGSIGGNVMVVSVGPYHPPPPEPRSALITSSKKRAIVEFLARPEFGLDTAAFLGWALDNDTRTRGCYEWDPCAETVPREKLAEMLLLDGCLVLLAVFLLRKRKTSVLRGDKRSYPSCLAADISQSKSTGTKGRTKLAQDFLNLSAEMSTHKKRTRLDLLVLGNQIPFFVLTHLHSRLKGTLFQGIERNIQELALSCFDDIRPSPSPNHNPTSPDLRFPPTIHHLLHLFHWSRVPPGKHPVDPSSPLPGEPESSPGLHFPPTIHHLLHLFHWSRVPSGKDVVDPSSPLPGEPESSPGLRFSPTIHHLLHLFRWSRVPSGKRSVEPLLGEPESSLPCATWFEDSLIGFSKRAAAEGALDIAFQRKMLGARGVLRVPALHIHGYSGLVFHNLIAFEQSHLGCGFGATTYSICMARLLQSEADAKLLGNNGILAHTHETDKEIVELFKGLADEFGRDAFYSGELLELCRAVDAHDHSTAARAVKWLVLQCFPRQTITFFVILGALISIATLVNTVYSVYRFYHPAK</sequence>
<proteinExistence type="predicted"/>
<dbReference type="Proteomes" id="UP001732700">
    <property type="component" value="Chromosome 4D"/>
</dbReference>
<reference evidence="1" key="2">
    <citation type="submission" date="2025-09" db="UniProtKB">
        <authorList>
            <consortium name="EnsemblPlants"/>
        </authorList>
    </citation>
    <scope>IDENTIFICATION</scope>
</reference>
<keyword evidence="2" id="KW-1185">Reference proteome</keyword>
<dbReference type="EnsemblPlants" id="AVESA.00010b.r2.4DG0728340.1">
    <property type="protein sequence ID" value="AVESA.00010b.r2.4DG0728340.1.CDS.1"/>
    <property type="gene ID" value="AVESA.00010b.r2.4DG0728340"/>
</dbReference>
<accession>A0ACD5X2N4</accession>
<evidence type="ECO:0000313" key="2">
    <source>
        <dbReference type="Proteomes" id="UP001732700"/>
    </source>
</evidence>
<organism evidence="1 2">
    <name type="scientific">Avena sativa</name>
    <name type="common">Oat</name>
    <dbReference type="NCBI Taxonomy" id="4498"/>
    <lineage>
        <taxon>Eukaryota</taxon>
        <taxon>Viridiplantae</taxon>
        <taxon>Streptophyta</taxon>
        <taxon>Embryophyta</taxon>
        <taxon>Tracheophyta</taxon>
        <taxon>Spermatophyta</taxon>
        <taxon>Magnoliopsida</taxon>
        <taxon>Liliopsida</taxon>
        <taxon>Poales</taxon>
        <taxon>Poaceae</taxon>
        <taxon>BOP clade</taxon>
        <taxon>Pooideae</taxon>
        <taxon>Poodae</taxon>
        <taxon>Poeae</taxon>
        <taxon>Poeae Chloroplast Group 1 (Aveneae type)</taxon>
        <taxon>Aveninae</taxon>
        <taxon>Avena</taxon>
    </lineage>
</organism>
<protein>
    <submittedName>
        <fullName evidence="1">Uncharacterized protein</fullName>
    </submittedName>
</protein>
<reference evidence="1" key="1">
    <citation type="submission" date="2021-05" db="EMBL/GenBank/DDBJ databases">
        <authorList>
            <person name="Scholz U."/>
            <person name="Mascher M."/>
            <person name="Fiebig A."/>
        </authorList>
    </citation>
    <scope>NUCLEOTIDE SEQUENCE [LARGE SCALE GENOMIC DNA]</scope>
</reference>